<evidence type="ECO:0000313" key="3">
    <source>
        <dbReference type="Proteomes" id="UP001497457"/>
    </source>
</evidence>
<name>A0ABC9FR35_9POAL</name>
<dbReference type="PANTHER" id="PTHR38926:SF2">
    <property type="entry name" value="F-BOX_LRR-REPEAT PROTEIN 21-RELATED"/>
    <property type="match status" value="1"/>
</dbReference>
<evidence type="ECO:0000313" key="2">
    <source>
        <dbReference type="EMBL" id="CAL5080334.1"/>
    </source>
</evidence>
<gene>
    <name evidence="2" type="ORF">URODEC1_LOCUS108072</name>
</gene>
<reference evidence="3" key="1">
    <citation type="submission" date="2024-06" db="EMBL/GenBank/DDBJ databases">
        <authorList>
            <person name="Ryan C."/>
        </authorList>
    </citation>
    <scope>NUCLEOTIDE SEQUENCE [LARGE SCALE GENOMIC DNA]</scope>
</reference>
<sequence>MPSSTLLALHRRRRRRRAVTVTLPLSAFRLLRSPSRDWAGMPPELVSSILHRSDPVQIMLGADKVCRSWRRAALDEPELWRRIDMRGYEELAHRSLADLDQMAVDAVLRSRGQCQAFAGGRASVSDGFLRFLADHIYLCWAPALKSLILISCGEKLSNEGLLEVIQMFPQLEELEVSKCWNVRRNKELFEVVSKACPHLKHLRHSHPSFIYCHCCTLPDGDDSEAMVIAKMHGIRSLQFVRNILTNQGLVAILDNCPHLESLEIRRCCNIIIDDALRAKCAHIKSLTLVPFGPTSKKLEPEPISECFTCLDYFENNSRERHRKGINDEEHMVVAIVRELRSLELYHNDLTSQGRAAILKKFPQLESSDIHSCRNIIMNNAITRSNILRGNKYRWWITETKKLTTKLLRDKFSFIEFDPEGLAQGFYDTYMKYIFGSKYSCTDVIRKKIKNYHRKARQRVKGNFYYKEFYHQELDPHSPVLECSNCVMFEYFAKIWEELDLDDYSDYDDSWYGFDSHDEIDFHVHDKIVGKRFQRYLKMESK</sequence>
<accession>A0ABC9FR35</accession>
<dbReference type="Gene3D" id="1.20.1280.50">
    <property type="match status" value="1"/>
</dbReference>
<dbReference type="SUPFAM" id="SSF52047">
    <property type="entry name" value="RNI-like"/>
    <property type="match status" value="1"/>
</dbReference>
<dbReference type="PROSITE" id="PS50181">
    <property type="entry name" value="FBOX"/>
    <property type="match status" value="1"/>
</dbReference>
<dbReference type="Gene3D" id="3.80.10.10">
    <property type="entry name" value="Ribonuclease Inhibitor"/>
    <property type="match status" value="1"/>
</dbReference>
<dbReference type="Proteomes" id="UP001497457">
    <property type="component" value="Chromosome 7b"/>
</dbReference>
<reference evidence="2 3" key="2">
    <citation type="submission" date="2024-10" db="EMBL/GenBank/DDBJ databases">
        <authorList>
            <person name="Ryan C."/>
        </authorList>
    </citation>
    <scope>NUCLEOTIDE SEQUENCE [LARGE SCALE GENOMIC DNA]</scope>
</reference>
<dbReference type="AlphaFoldDB" id="A0ABC9FR35"/>
<dbReference type="SUPFAM" id="SSF81383">
    <property type="entry name" value="F-box domain"/>
    <property type="match status" value="1"/>
</dbReference>
<dbReference type="InterPro" id="IPR001810">
    <property type="entry name" value="F-box_dom"/>
</dbReference>
<feature type="domain" description="F-box" evidence="1">
    <location>
        <begin position="35"/>
        <end position="83"/>
    </location>
</feature>
<organism evidence="2 3">
    <name type="scientific">Urochloa decumbens</name>
    <dbReference type="NCBI Taxonomy" id="240449"/>
    <lineage>
        <taxon>Eukaryota</taxon>
        <taxon>Viridiplantae</taxon>
        <taxon>Streptophyta</taxon>
        <taxon>Embryophyta</taxon>
        <taxon>Tracheophyta</taxon>
        <taxon>Spermatophyta</taxon>
        <taxon>Magnoliopsida</taxon>
        <taxon>Liliopsida</taxon>
        <taxon>Poales</taxon>
        <taxon>Poaceae</taxon>
        <taxon>PACMAD clade</taxon>
        <taxon>Panicoideae</taxon>
        <taxon>Panicodae</taxon>
        <taxon>Paniceae</taxon>
        <taxon>Melinidinae</taxon>
        <taxon>Urochloa</taxon>
    </lineage>
</organism>
<dbReference type="PANTHER" id="PTHR38926">
    <property type="entry name" value="F-BOX DOMAIN CONTAINING PROTEIN, EXPRESSED"/>
    <property type="match status" value="1"/>
</dbReference>
<dbReference type="InterPro" id="IPR032675">
    <property type="entry name" value="LRR_dom_sf"/>
</dbReference>
<protein>
    <recommendedName>
        <fullName evidence="1">F-box domain-containing protein</fullName>
    </recommendedName>
</protein>
<evidence type="ECO:0000259" key="1">
    <source>
        <dbReference type="PROSITE" id="PS50181"/>
    </source>
</evidence>
<keyword evidence="3" id="KW-1185">Reference proteome</keyword>
<proteinExistence type="predicted"/>
<dbReference type="EMBL" id="OZ075117">
    <property type="protein sequence ID" value="CAL5080334.1"/>
    <property type="molecule type" value="Genomic_DNA"/>
</dbReference>
<dbReference type="Pfam" id="PF12937">
    <property type="entry name" value="F-box-like"/>
    <property type="match status" value="1"/>
</dbReference>
<dbReference type="InterPro" id="IPR036047">
    <property type="entry name" value="F-box-like_dom_sf"/>
</dbReference>